<dbReference type="SUPFAM" id="SSF55120">
    <property type="entry name" value="Pseudouridine synthase"/>
    <property type="match status" value="1"/>
</dbReference>
<accession>A0A193QKN6</accession>
<evidence type="ECO:0000256" key="6">
    <source>
        <dbReference type="PIRSR" id="PIRSR001430-2"/>
    </source>
</evidence>
<proteinExistence type="inferred from homology"/>
<name>A0A193QKN6_SODGM</name>
<comment type="caution">
    <text evidence="4">Lacks conserved residue(s) required for the propagation of feature annotation.</text>
</comment>
<dbReference type="HAMAP" id="MF_00171">
    <property type="entry name" value="TruA"/>
    <property type="match status" value="1"/>
</dbReference>
<comment type="function">
    <text evidence="4">Formation of pseudouridine at positions 38, 39 and 40 in the anticodon stem and loop of transfer RNAs.</text>
</comment>
<dbReference type="GO" id="GO:0003723">
    <property type="term" value="F:RNA binding"/>
    <property type="evidence" value="ECO:0007669"/>
    <property type="project" value="InterPro"/>
</dbReference>
<dbReference type="Proteomes" id="UP000245838">
    <property type="component" value="Chromosome sggmmb4_Chromosome"/>
</dbReference>
<dbReference type="InterPro" id="IPR020094">
    <property type="entry name" value="TruA/RsuA/RluB/E/F_N"/>
</dbReference>
<dbReference type="CDD" id="cd02570">
    <property type="entry name" value="PseudoU_synth_EcTruA"/>
    <property type="match status" value="1"/>
</dbReference>
<feature type="binding site" evidence="4 6">
    <location>
        <position position="133"/>
    </location>
    <ligand>
        <name>substrate</name>
    </ligand>
</feature>
<dbReference type="EMBL" id="LN854557">
    <property type="protein sequence ID" value="CRL45741.1"/>
    <property type="molecule type" value="Genomic_DNA"/>
</dbReference>
<dbReference type="FunFam" id="3.30.70.660:FF:000001">
    <property type="entry name" value="tRNA pseudouridine synthase A"/>
    <property type="match status" value="1"/>
</dbReference>
<keyword evidence="3 4" id="KW-0413">Isomerase</keyword>
<dbReference type="InterPro" id="IPR001406">
    <property type="entry name" value="PsdUridine_synth_TruA"/>
</dbReference>
<dbReference type="PANTHER" id="PTHR11142:SF0">
    <property type="entry name" value="TRNA PSEUDOURIDINE SYNTHASE-LIKE 1"/>
    <property type="match status" value="1"/>
</dbReference>
<comment type="similarity">
    <text evidence="1 4 7">Belongs to the tRNA pseudouridine synthase TruA family.</text>
</comment>
<evidence type="ECO:0000256" key="2">
    <source>
        <dbReference type="ARBA" id="ARBA00022694"/>
    </source>
</evidence>
<dbReference type="Gene3D" id="3.30.70.580">
    <property type="entry name" value="Pseudouridine synthase I, catalytic domain, N-terminal subdomain"/>
    <property type="match status" value="1"/>
</dbReference>
<dbReference type="FunFam" id="3.30.70.580:FF:000001">
    <property type="entry name" value="tRNA pseudouridine synthase A"/>
    <property type="match status" value="1"/>
</dbReference>
<dbReference type="InterPro" id="IPR020097">
    <property type="entry name" value="PsdUridine_synth_TruA_a/b_dom"/>
</dbReference>
<evidence type="ECO:0000313" key="9">
    <source>
        <dbReference type="EMBL" id="CRL45741.1"/>
    </source>
</evidence>
<evidence type="ECO:0000256" key="4">
    <source>
        <dbReference type="HAMAP-Rule" id="MF_00171"/>
    </source>
</evidence>
<comment type="subunit">
    <text evidence="4">Homodimer.</text>
</comment>
<dbReference type="InterPro" id="IPR020095">
    <property type="entry name" value="PsdUridine_synth_TruA_C"/>
</dbReference>
<evidence type="ECO:0000259" key="8">
    <source>
        <dbReference type="Pfam" id="PF01416"/>
    </source>
</evidence>
<dbReference type="GO" id="GO:0031119">
    <property type="term" value="P:tRNA pseudouridine synthesis"/>
    <property type="evidence" value="ECO:0007669"/>
    <property type="project" value="UniProtKB-UniRule"/>
</dbReference>
<evidence type="ECO:0000256" key="3">
    <source>
        <dbReference type="ARBA" id="ARBA00023235"/>
    </source>
</evidence>
<evidence type="ECO:0000313" key="10">
    <source>
        <dbReference type="Proteomes" id="UP000245838"/>
    </source>
</evidence>
<reference evidence="9 10" key="1">
    <citation type="submission" date="2015-05" db="EMBL/GenBank/DDBJ databases">
        <authorList>
            <person name="Goodhead I."/>
        </authorList>
    </citation>
    <scope>NUCLEOTIDE SEQUENCE [LARGE SCALE GENOMIC DNA]</scope>
    <source>
        <strain evidence="10">morsitans</strain>
    </source>
</reference>
<dbReference type="Pfam" id="PF01416">
    <property type="entry name" value="PseudoU_synth_1"/>
    <property type="match status" value="2"/>
</dbReference>
<dbReference type="Gene3D" id="3.30.70.660">
    <property type="entry name" value="Pseudouridine synthase I, catalytic domain, C-terminal subdomain"/>
    <property type="match status" value="1"/>
</dbReference>
<dbReference type="PANTHER" id="PTHR11142">
    <property type="entry name" value="PSEUDOURIDYLATE SYNTHASE"/>
    <property type="match status" value="1"/>
</dbReference>
<gene>
    <name evidence="4 9" type="primary">truA</name>
    <name evidence="9" type="ORF">SGGMMB4_03764</name>
</gene>
<dbReference type="AlphaFoldDB" id="A0A193QKN6"/>
<dbReference type="EC" id="5.4.99.12" evidence="4"/>
<dbReference type="PIRSF" id="PIRSF001430">
    <property type="entry name" value="tRNA_psdUrid_synth"/>
    <property type="match status" value="1"/>
</dbReference>
<comment type="catalytic activity">
    <reaction evidence="4 7">
        <text>uridine(38/39/40) in tRNA = pseudouridine(38/39/40) in tRNA</text>
        <dbReference type="Rhea" id="RHEA:22376"/>
        <dbReference type="Rhea" id="RHEA-COMP:10085"/>
        <dbReference type="Rhea" id="RHEA-COMP:10087"/>
        <dbReference type="ChEBI" id="CHEBI:65314"/>
        <dbReference type="ChEBI" id="CHEBI:65315"/>
        <dbReference type="EC" id="5.4.99.12"/>
    </reaction>
</comment>
<evidence type="ECO:0000256" key="7">
    <source>
        <dbReference type="RuleBase" id="RU003792"/>
    </source>
</evidence>
<dbReference type="GO" id="GO:0160147">
    <property type="term" value="F:tRNA pseudouridine(38-40) synthase activity"/>
    <property type="evidence" value="ECO:0007669"/>
    <property type="project" value="UniProtKB-EC"/>
</dbReference>
<protein>
    <recommendedName>
        <fullName evidence="4">tRNA pseudouridine synthase A</fullName>
        <ecNumber evidence="4">5.4.99.12</ecNumber>
    </recommendedName>
    <alternativeName>
        <fullName evidence="4">tRNA pseudouridine(38-40) synthase</fullName>
    </alternativeName>
    <alternativeName>
        <fullName evidence="4">tRNA pseudouridylate synthase I</fullName>
    </alternativeName>
    <alternativeName>
        <fullName evidence="4">tRNA-uridine isomerase I</fullName>
    </alternativeName>
</protein>
<feature type="domain" description="Pseudouridine synthase I TruA alpha/beta" evidence="8">
    <location>
        <begin position="168"/>
        <end position="268"/>
    </location>
</feature>
<dbReference type="InterPro" id="IPR020103">
    <property type="entry name" value="PsdUridine_synth_cat_dom_sf"/>
</dbReference>
<keyword evidence="2 4" id="KW-0819">tRNA processing</keyword>
<feature type="active site" description="Nucleophile" evidence="4 5">
    <location>
        <position position="75"/>
    </location>
</feature>
<dbReference type="NCBIfam" id="TIGR00071">
    <property type="entry name" value="hisT_truA"/>
    <property type="match status" value="1"/>
</dbReference>
<feature type="domain" description="Pseudouridine synthase I TruA alpha/beta" evidence="8">
    <location>
        <begin position="32"/>
        <end position="126"/>
    </location>
</feature>
<organism evidence="9 10">
    <name type="scientific">Sodalis glossinidius (strain morsitans)</name>
    <dbReference type="NCBI Taxonomy" id="343509"/>
    <lineage>
        <taxon>Bacteria</taxon>
        <taxon>Pseudomonadati</taxon>
        <taxon>Pseudomonadota</taxon>
        <taxon>Gammaproteobacteria</taxon>
        <taxon>Enterobacterales</taxon>
        <taxon>Bruguierivoracaceae</taxon>
        <taxon>Sodalis</taxon>
    </lineage>
</organism>
<evidence type="ECO:0000256" key="1">
    <source>
        <dbReference type="ARBA" id="ARBA00009375"/>
    </source>
</evidence>
<evidence type="ECO:0000256" key="5">
    <source>
        <dbReference type="PIRSR" id="PIRSR001430-1"/>
    </source>
</evidence>
<sequence length="286" mass="31442">MVTLQTVPLPGADEALPAVANDGTMKLALGIEYDGSAYYGWQRQQEVASVQACLERALSTVADETVTVYCAGRTDAGVHATGQVVHFDTRSRRPDTAWTLGVNANLPADIAVRWVAPVTDDFHARFSATARRYRYIIYNHPLRPALLGRGLTHYYHPLDAPSMARAGQCLLGENDFTSFRALQCQSRSPWRNVHHLYVTRQGRYVVVDIKANAFVHHMVRNIVGSLLEVGCGNRPESWIADLLACRDRTQAGATARAEGLYLVAVDYPSRFSLPASSSPGPLFLAD</sequence>